<dbReference type="SUPFAM" id="SSF53474">
    <property type="entry name" value="alpha/beta-Hydrolases"/>
    <property type="match status" value="1"/>
</dbReference>
<dbReference type="EMBL" id="JADLQX010000038">
    <property type="protein sequence ID" value="MBF6302146.1"/>
    <property type="molecule type" value="Genomic_DNA"/>
</dbReference>
<dbReference type="Gene3D" id="3.40.50.1820">
    <property type="entry name" value="alpha/beta hydrolase"/>
    <property type="match status" value="1"/>
</dbReference>
<dbReference type="Proteomes" id="UP000702209">
    <property type="component" value="Unassembled WGS sequence"/>
</dbReference>
<protein>
    <recommendedName>
        <fullName evidence="3">Alpha/beta hydrolase</fullName>
    </recommendedName>
</protein>
<evidence type="ECO:0008006" key="3">
    <source>
        <dbReference type="Google" id="ProtNLM"/>
    </source>
</evidence>
<evidence type="ECO:0000313" key="2">
    <source>
        <dbReference type="Proteomes" id="UP000702209"/>
    </source>
</evidence>
<gene>
    <name evidence="1" type="ORF">IU459_32090</name>
</gene>
<comment type="caution">
    <text evidence="1">The sequence shown here is derived from an EMBL/GenBank/DDBJ whole genome shotgun (WGS) entry which is preliminary data.</text>
</comment>
<sequence>MSSAQNLDAIREIAAPPTYAGTVDNSADCKRQYQTRGFEPEPAGAERYPLFLYFVGTNIGKDAETDRRENAPAANAVTESMARRGFVALTVEYDNSLLALFSDHGNQTRCLFAKQEPRSLLNVACALGNVDCESGIAAWGHSQGGAVAHLAPNHDPRVRAVWATGYGGDVWSVLPKNRLRVLAGEKEDNGKAGVLNKAAGFTLAECPDDGRSQCLRGDGSGWVIVPKSDVETSADHCWFYRRSCSDYEGFLEPSWIDRKSTKPYAIESNADWLARTARTPL</sequence>
<organism evidence="1 2">
    <name type="scientific">Nocardia amamiensis</name>
    <dbReference type="NCBI Taxonomy" id="404578"/>
    <lineage>
        <taxon>Bacteria</taxon>
        <taxon>Bacillati</taxon>
        <taxon>Actinomycetota</taxon>
        <taxon>Actinomycetes</taxon>
        <taxon>Mycobacteriales</taxon>
        <taxon>Nocardiaceae</taxon>
        <taxon>Nocardia</taxon>
    </lineage>
</organism>
<dbReference type="InterPro" id="IPR029058">
    <property type="entry name" value="AB_hydrolase_fold"/>
</dbReference>
<accession>A0ABS0CZY4</accession>
<keyword evidence="2" id="KW-1185">Reference proteome</keyword>
<reference evidence="1 2" key="1">
    <citation type="submission" date="2020-10" db="EMBL/GenBank/DDBJ databases">
        <title>Identification of Nocardia species via Next-generation sequencing and recognition of intraspecies genetic diversity.</title>
        <authorList>
            <person name="Li P."/>
            <person name="Li P."/>
            <person name="Lu B."/>
        </authorList>
    </citation>
    <scope>NUCLEOTIDE SEQUENCE [LARGE SCALE GENOMIC DNA]</scope>
    <source>
        <strain evidence="1 2">BJ06-0157</strain>
    </source>
</reference>
<dbReference type="RefSeq" id="WP_195133336.1">
    <property type="nucleotide sequence ID" value="NZ_JADLQX010000038.1"/>
</dbReference>
<evidence type="ECO:0000313" key="1">
    <source>
        <dbReference type="EMBL" id="MBF6302146.1"/>
    </source>
</evidence>
<name>A0ABS0CZY4_9NOCA</name>
<proteinExistence type="predicted"/>